<proteinExistence type="predicted"/>
<dbReference type="AlphaFoldDB" id="A0A6M3K9G1"/>
<dbReference type="EMBL" id="MT142337">
    <property type="protein sequence ID" value="QJA78459.1"/>
    <property type="molecule type" value="Genomic_DNA"/>
</dbReference>
<gene>
    <name evidence="1" type="ORF">MM415A01070_0026</name>
</gene>
<reference evidence="1" key="1">
    <citation type="submission" date="2020-03" db="EMBL/GenBank/DDBJ databases">
        <title>The deep terrestrial virosphere.</title>
        <authorList>
            <person name="Holmfeldt K."/>
            <person name="Nilsson E."/>
            <person name="Simone D."/>
            <person name="Lopez-Fernandez M."/>
            <person name="Wu X."/>
            <person name="de Brujin I."/>
            <person name="Lundin D."/>
            <person name="Andersson A."/>
            <person name="Bertilsson S."/>
            <person name="Dopson M."/>
        </authorList>
    </citation>
    <scope>NUCLEOTIDE SEQUENCE</scope>
    <source>
        <strain evidence="1">MM415A01070</strain>
    </source>
</reference>
<accession>A0A6M3K9G1</accession>
<organism evidence="1">
    <name type="scientific">viral metagenome</name>
    <dbReference type="NCBI Taxonomy" id="1070528"/>
    <lineage>
        <taxon>unclassified sequences</taxon>
        <taxon>metagenomes</taxon>
        <taxon>organismal metagenomes</taxon>
    </lineage>
</organism>
<protein>
    <submittedName>
        <fullName evidence="1">Uncharacterized protein</fullName>
    </submittedName>
</protein>
<name>A0A6M3K9G1_9ZZZZ</name>
<sequence>MNTLKHIGPLGDKISEVAELNGERIQVFHKCSFSDSGRRINKVNIYVANDFNRSGKFLIEARNMASLMRKVEKWPHKLVR</sequence>
<evidence type="ECO:0000313" key="1">
    <source>
        <dbReference type="EMBL" id="QJA78459.1"/>
    </source>
</evidence>